<dbReference type="Proteomes" id="UP000053370">
    <property type="component" value="Unassembled WGS sequence"/>
</dbReference>
<evidence type="ECO:0000313" key="5">
    <source>
        <dbReference type="Proteomes" id="UP000053370"/>
    </source>
</evidence>
<keyword evidence="5" id="KW-1185">Reference proteome</keyword>
<dbReference type="InterPro" id="IPR000182">
    <property type="entry name" value="GNAT_dom"/>
</dbReference>
<dbReference type="RefSeq" id="WP_062279254.1">
    <property type="nucleotide sequence ID" value="NZ_DF968181.1"/>
</dbReference>
<keyword evidence="2" id="KW-0012">Acyltransferase</keyword>
<evidence type="ECO:0000256" key="2">
    <source>
        <dbReference type="ARBA" id="ARBA00023315"/>
    </source>
</evidence>
<dbReference type="PROSITE" id="PS51186">
    <property type="entry name" value="GNAT"/>
    <property type="match status" value="1"/>
</dbReference>
<sequence>MVNTNIRLTREQDIRLLPDIERSAGESFRKLPELAWIADDCVMSAETHLQYVKKGTSWVAAADEKIVGFICAEFIERDLHIWLLAVRQEWQCHGIGRRLMETAIKYAQSKKFEFVTLTTFREVPWNEPFYRSLGFEVIETTMMEPRLEQILQEEIQHGIPGVLRCAMQLSVSPADGDNT</sequence>
<dbReference type="Pfam" id="PF00583">
    <property type="entry name" value="Acetyltransf_1"/>
    <property type="match status" value="1"/>
</dbReference>
<dbReference type="EMBL" id="DF968181">
    <property type="protein sequence ID" value="GAP40183.1"/>
    <property type="molecule type" value="Genomic_DNA"/>
</dbReference>
<dbReference type="Gene3D" id="3.40.630.30">
    <property type="match status" value="1"/>
</dbReference>
<name>A0A0S7BPK6_9CHLR</name>
<dbReference type="InterPro" id="IPR016181">
    <property type="entry name" value="Acyl_CoA_acyltransferase"/>
</dbReference>
<accession>A0A0S7BPK6</accession>
<evidence type="ECO:0000313" key="4">
    <source>
        <dbReference type="EMBL" id="GAP40183.1"/>
    </source>
</evidence>
<dbReference type="PANTHER" id="PTHR43800:SF1">
    <property type="entry name" value="PEPTIDYL-LYSINE N-ACETYLTRANSFERASE YJAB"/>
    <property type="match status" value="1"/>
</dbReference>
<dbReference type="OrthoDB" id="9804312at2"/>
<reference evidence="4" key="1">
    <citation type="journal article" date="2015" name="Genome Announc.">
        <title>Draft Genome Sequence of Anaerolineae Strain TC1, a Novel Isolate from a Methanogenic Wastewater Treatment System.</title>
        <authorList>
            <person name="Matsuura N."/>
            <person name="Tourlousse D.M."/>
            <person name="Sun L."/>
            <person name="Toyonaga M."/>
            <person name="Kuroda K."/>
            <person name="Ohashi A."/>
            <person name="Cruz R."/>
            <person name="Yamaguchi T."/>
            <person name="Sekiguchi Y."/>
        </authorList>
    </citation>
    <scope>NUCLEOTIDE SEQUENCE [LARGE SCALE GENOMIC DNA]</scope>
    <source>
        <strain evidence="4">TC1</strain>
    </source>
</reference>
<organism evidence="4">
    <name type="scientific">Flexilinea flocculi</name>
    <dbReference type="NCBI Taxonomy" id="1678840"/>
    <lineage>
        <taxon>Bacteria</taxon>
        <taxon>Bacillati</taxon>
        <taxon>Chloroflexota</taxon>
        <taxon>Anaerolineae</taxon>
        <taxon>Anaerolineales</taxon>
        <taxon>Anaerolineaceae</taxon>
        <taxon>Flexilinea</taxon>
    </lineage>
</organism>
<keyword evidence="4" id="KW-0687">Ribonucleoprotein</keyword>
<proteinExistence type="predicted"/>
<dbReference type="PANTHER" id="PTHR43800">
    <property type="entry name" value="PEPTIDYL-LYSINE N-ACETYLTRANSFERASE YJAB"/>
    <property type="match status" value="1"/>
</dbReference>
<dbReference type="GO" id="GO:0005840">
    <property type="term" value="C:ribosome"/>
    <property type="evidence" value="ECO:0007669"/>
    <property type="project" value="UniProtKB-KW"/>
</dbReference>
<dbReference type="CDD" id="cd04301">
    <property type="entry name" value="NAT_SF"/>
    <property type="match status" value="1"/>
</dbReference>
<feature type="domain" description="N-acetyltransferase" evidence="3">
    <location>
        <begin position="4"/>
        <end position="156"/>
    </location>
</feature>
<protein>
    <submittedName>
        <fullName evidence="4">Ribosomal protein S18 acetylase RimI</fullName>
    </submittedName>
</protein>
<dbReference type="SUPFAM" id="SSF55729">
    <property type="entry name" value="Acyl-CoA N-acyltransferases (Nat)"/>
    <property type="match status" value="1"/>
</dbReference>
<gene>
    <name evidence="4" type="ORF">ATC1_13149</name>
</gene>
<evidence type="ECO:0000259" key="3">
    <source>
        <dbReference type="PROSITE" id="PS51186"/>
    </source>
</evidence>
<keyword evidence="4" id="KW-0689">Ribosomal protein</keyword>
<keyword evidence="1" id="KW-0808">Transferase</keyword>
<dbReference type="AlphaFoldDB" id="A0A0S7BPK6"/>
<dbReference type="GO" id="GO:0016747">
    <property type="term" value="F:acyltransferase activity, transferring groups other than amino-acyl groups"/>
    <property type="evidence" value="ECO:0007669"/>
    <property type="project" value="InterPro"/>
</dbReference>
<evidence type="ECO:0000256" key="1">
    <source>
        <dbReference type="ARBA" id="ARBA00022679"/>
    </source>
</evidence>